<gene>
    <name evidence="1" type="ORF">PODLI_1B027999</name>
</gene>
<dbReference type="AlphaFoldDB" id="A0AA35K593"/>
<keyword evidence="2" id="KW-1185">Reference proteome</keyword>
<accession>A0AA35K593</accession>
<proteinExistence type="predicted"/>
<name>A0AA35K593_9SAUR</name>
<dbReference type="EMBL" id="OX395128">
    <property type="protein sequence ID" value="CAI5771087.1"/>
    <property type="molecule type" value="Genomic_DNA"/>
</dbReference>
<reference evidence="1" key="1">
    <citation type="submission" date="2022-12" db="EMBL/GenBank/DDBJ databases">
        <authorList>
            <person name="Alioto T."/>
            <person name="Alioto T."/>
            <person name="Gomez Garrido J."/>
        </authorList>
    </citation>
    <scope>NUCLEOTIDE SEQUENCE</scope>
</reference>
<dbReference type="Proteomes" id="UP001178461">
    <property type="component" value="Chromosome 3"/>
</dbReference>
<protein>
    <submittedName>
        <fullName evidence="1">Uncharacterized protein</fullName>
    </submittedName>
</protein>
<organism evidence="1 2">
    <name type="scientific">Podarcis lilfordi</name>
    <name type="common">Lilford's wall lizard</name>
    <dbReference type="NCBI Taxonomy" id="74358"/>
    <lineage>
        <taxon>Eukaryota</taxon>
        <taxon>Metazoa</taxon>
        <taxon>Chordata</taxon>
        <taxon>Craniata</taxon>
        <taxon>Vertebrata</taxon>
        <taxon>Euteleostomi</taxon>
        <taxon>Lepidosauria</taxon>
        <taxon>Squamata</taxon>
        <taxon>Bifurcata</taxon>
        <taxon>Unidentata</taxon>
        <taxon>Episquamata</taxon>
        <taxon>Laterata</taxon>
        <taxon>Lacertibaenia</taxon>
        <taxon>Lacertidae</taxon>
        <taxon>Podarcis</taxon>
    </lineage>
</organism>
<sequence>MWPFVSLHDKLRNRKKHGEAWREEDKKPVWRLTYCAENHEMCGIGYEVTSVSNENEKFVVSNICCGNFDFCNRDMKAI</sequence>
<evidence type="ECO:0000313" key="1">
    <source>
        <dbReference type="EMBL" id="CAI5771087.1"/>
    </source>
</evidence>
<evidence type="ECO:0000313" key="2">
    <source>
        <dbReference type="Proteomes" id="UP001178461"/>
    </source>
</evidence>